<reference evidence="2 3" key="1">
    <citation type="submission" date="2018-08" db="EMBL/GenBank/DDBJ databases">
        <title>Comamonas testosteroni strain SWCO2.</title>
        <authorList>
            <person name="Jiang N."/>
            <person name="Zhang X.Z."/>
        </authorList>
    </citation>
    <scope>NUCLEOTIDE SEQUENCE [LARGE SCALE GENOMIC DNA]</scope>
    <source>
        <strain evidence="2 3">SWCO2</strain>
    </source>
</reference>
<feature type="non-terminal residue" evidence="2">
    <location>
        <position position="1"/>
    </location>
</feature>
<accession>A0A373F136</accession>
<dbReference type="Proteomes" id="UP000261948">
    <property type="component" value="Unassembled WGS sequence"/>
</dbReference>
<gene>
    <name evidence="2" type="ORF">DZC30_22845</name>
</gene>
<dbReference type="AlphaFoldDB" id="A0A373F136"/>
<evidence type="ECO:0000313" key="3">
    <source>
        <dbReference type="Proteomes" id="UP000261948"/>
    </source>
</evidence>
<evidence type="ECO:0000259" key="1">
    <source>
        <dbReference type="Pfam" id="PF20579"/>
    </source>
</evidence>
<proteinExistence type="predicted"/>
<dbReference type="EMBL" id="QURR01000093">
    <property type="protein sequence ID" value="RGE37189.1"/>
    <property type="molecule type" value="Genomic_DNA"/>
</dbReference>
<dbReference type="InterPro" id="IPR046779">
    <property type="entry name" value="LapA_adhesin_dom"/>
</dbReference>
<comment type="caution">
    <text evidence="2">The sequence shown here is derived from an EMBL/GenBank/DDBJ whole genome shotgun (WGS) entry which is preliminary data.</text>
</comment>
<organism evidence="2 3">
    <name type="scientific">Comamonas testosteroni</name>
    <name type="common">Pseudomonas testosteroni</name>
    <dbReference type="NCBI Taxonomy" id="285"/>
    <lineage>
        <taxon>Bacteria</taxon>
        <taxon>Pseudomonadati</taxon>
        <taxon>Pseudomonadota</taxon>
        <taxon>Betaproteobacteria</taxon>
        <taxon>Burkholderiales</taxon>
        <taxon>Comamonadaceae</taxon>
        <taxon>Comamonas</taxon>
    </lineage>
</organism>
<feature type="domain" description="LapA adhesin" evidence="1">
    <location>
        <begin position="15"/>
        <end position="113"/>
    </location>
</feature>
<sequence>NTTSSTQTVVRDDDDTSTVTLSSAASVTEGQDIVITATVDKAPQGSNLVLTLSGGHTLTILDGQTSGSVSVPTRADDAYVQGNQTQIFSITAATGGNYENLNTTSSTQTVVQDDHDATTVSISALVTTTHEINVDNVSSANGFKVTAFNANGTQGSVSVIKGTEHDGFGVSGSASGDSSELGYDSVLKSRALLHKCRSQLR</sequence>
<keyword evidence="3" id="KW-1185">Reference proteome</keyword>
<evidence type="ECO:0000313" key="2">
    <source>
        <dbReference type="EMBL" id="RGE37189.1"/>
    </source>
</evidence>
<protein>
    <recommendedName>
        <fullName evidence="1">LapA adhesin domain-containing protein</fullName>
    </recommendedName>
</protein>
<dbReference type="Pfam" id="PF20579">
    <property type="entry name" value="LapA"/>
    <property type="match status" value="1"/>
</dbReference>
<name>A0A373F136_COMTE</name>